<dbReference type="EMBL" id="JADYXP020000006">
    <property type="protein sequence ID" value="KAL0121513.1"/>
    <property type="molecule type" value="Genomic_DNA"/>
</dbReference>
<accession>A0AAW2G0B8</accession>
<feature type="compositionally biased region" description="Basic and acidic residues" evidence="1">
    <location>
        <begin position="56"/>
        <end position="74"/>
    </location>
</feature>
<proteinExistence type="predicted"/>
<evidence type="ECO:0000313" key="2">
    <source>
        <dbReference type="EMBL" id="KAL0121513.1"/>
    </source>
</evidence>
<name>A0AAW2G0B8_9HYME</name>
<organism evidence="2 3">
    <name type="scientific">Cardiocondyla obscurior</name>
    <dbReference type="NCBI Taxonomy" id="286306"/>
    <lineage>
        <taxon>Eukaryota</taxon>
        <taxon>Metazoa</taxon>
        <taxon>Ecdysozoa</taxon>
        <taxon>Arthropoda</taxon>
        <taxon>Hexapoda</taxon>
        <taxon>Insecta</taxon>
        <taxon>Pterygota</taxon>
        <taxon>Neoptera</taxon>
        <taxon>Endopterygota</taxon>
        <taxon>Hymenoptera</taxon>
        <taxon>Apocrita</taxon>
        <taxon>Aculeata</taxon>
        <taxon>Formicoidea</taxon>
        <taxon>Formicidae</taxon>
        <taxon>Myrmicinae</taxon>
        <taxon>Cardiocondyla</taxon>
    </lineage>
</organism>
<keyword evidence="3" id="KW-1185">Reference proteome</keyword>
<evidence type="ECO:0000256" key="1">
    <source>
        <dbReference type="SAM" id="MobiDB-lite"/>
    </source>
</evidence>
<evidence type="ECO:0000313" key="3">
    <source>
        <dbReference type="Proteomes" id="UP001430953"/>
    </source>
</evidence>
<protein>
    <submittedName>
        <fullName evidence="2">Uncharacterized protein</fullName>
    </submittedName>
</protein>
<reference evidence="2 3" key="1">
    <citation type="submission" date="2023-03" db="EMBL/GenBank/DDBJ databases">
        <title>High recombination rates correlate with genetic variation in Cardiocondyla obscurior ants.</title>
        <authorList>
            <person name="Errbii M."/>
        </authorList>
    </citation>
    <scope>NUCLEOTIDE SEQUENCE [LARGE SCALE GENOMIC DNA]</scope>
    <source>
        <strain evidence="2">Alpha-2009</strain>
        <tissue evidence="2">Whole body</tissue>
    </source>
</reference>
<sequence>MIRRSDGAPAVLSTEFSFSRGKRLRNRSAIPRRGVGGEMARTTGNVSGIPPLCHGSTRDRARSASSRGPREIAGIKKAKKNVHG</sequence>
<dbReference type="AlphaFoldDB" id="A0AAW2G0B8"/>
<gene>
    <name evidence="2" type="ORF">PUN28_006792</name>
</gene>
<comment type="caution">
    <text evidence="2">The sequence shown here is derived from an EMBL/GenBank/DDBJ whole genome shotgun (WGS) entry which is preliminary data.</text>
</comment>
<feature type="region of interest" description="Disordered" evidence="1">
    <location>
        <begin position="35"/>
        <end position="84"/>
    </location>
</feature>
<dbReference type="Proteomes" id="UP001430953">
    <property type="component" value="Unassembled WGS sequence"/>
</dbReference>